<reference evidence="12 13" key="1">
    <citation type="submission" date="2024-02" db="EMBL/GenBank/DDBJ databases">
        <title>Chromosome-scale genome assembly of the rough periwinkle Littorina saxatilis.</title>
        <authorList>
            <person name="De Jode A."/>
            <person name="Faria R."/>
            <person name="Formenti G."/>
            <person name="Sims Y."/>
            <person name="Smith T.P."/>
            <person name="Tracey A."/>
            <person name="Wood J.M.D."/>
            <person name="Zagrodzka Z.B."/>
            <person name="Johannesson K."/>
            <person name="Butlin R.K."/>
            <person name="Leder E.H."/>
        </authorList>
    </citation>
    <scope>NUCLEOTIDE SEQUENCE [LARGE SCALE GENOMIC DNA]</scope>
    <source>
        <strain evidence="12">Snail1</strain>
        <tissue evidence="12">Muscle</tissue>
    </source>
</reference>
<dbReference type="EC" id="3.5.1.1" evidence="1"/>
<feature type="domain" description="Asparaginase/glutaminase C-terminal" evidence="11">
    <location>
        <begin position="290"/>
        <end position="402"/>
    </location>
</feature>
<dbReference type="InterPro" id="IPR036770">
    <property type="entry name" value="Ankyrin_rpt-contain_sf"/>
</dbReference>
<evidence type="ECO:0000256" key="9">
    <source>
        <dbReference type="PROSITE-ProRule" id="PRU10100"/>
    </source>
</evidence>
<dbReference type="SMART" id="SM00870">
    <property type="entry name" value="Asparaginase"/>
    <property type="match status" value="1"/>
</dbReference>
<evidence type="ECO:0000256" key="5">
    <source>
        <dbReference type="ARBA" id="ARBA00061199"/>
    </source>
</evidence>
<dbReference type="NCBIfam" id="TIGR00519">
    <property type="entry name" value="asnASE_I"/>
    <property type="match status" value="1"/>
</dbReference>
<feature type="binding site" evidence="6">
    <location>
        <begin position="169"/>
        <end position="170"/>
    </location>
    <ligand>
        <name>substrate</name>
    </ligand>
</feature>
<dbReference type="InterPro" id="IPR006033">
    <property type="entry name" value="AsnA_fam"/>
</dbReference>
<dbReference type="FunFam" id="3.40.50.1170:FF:000003">
    <property type="entry name" value="60 kDa lysophospholipase"/>
    <property type="match status" value="1"/>
</dbReference>
<dbReference type="InterPro" id="IPR006034">
    <property type="entry name" value="Asparaginase/glutaminase-like"/>
</dbReference>
<dbReference type="GO" id="GO:0006528">
    <property type="term" value="P:asparagine metabolic process"/>
    <property type="evidence" value="ECO:0007669"/>
    <property type="project" value="UniProtKB-ARBA"/>
</dbReference>
<dbReference type="CDD" id="cd08963">
    <property type="entry name" value="L-asparaginase_I"/>
    <property type="match status" value="1"/>
</dbReference>
<sequence length="672" mass="73659">MEQKRLPSVDLHEFPKESLLNRLTSFEKENVADQERLARVLVLYTGGTIGMVTKNGAYEPQSNCMEEKLRSLPIFHDKELAKKTLSPEDLKHFLALPNLSNDDGSRELSNSTAGNSSRHQTKRNIVYKIHEYSPLLDSSNMTREDWIKIAKCIEADYKNYDGFVVLHGTDTMAYTASALSFMCENLGKPIILTGSQIPIYEVRSDGRDNFLSSLIIAGTYNIPEVLLCFNEKVFRGNRSVKMDSSSFTAFDSPNMPPLVTLEINIHVDWPSVFRSGETEKFHVHTNLCQNVGILRLFPGITSQTVRAFLQPPTQGVVLQTYGAGNAPSNREDIIDLFTEATKWGVLILNITQCSRGYVDPAYATGVALQKAGVIPGCDMTPEAALCKLSYILGKEGWTRDIQTKQLGRNLRGELTVTVKEEISLMDNDLIEGVARVLSLSTGEEVHRLRNALFPSLFCAAAKAGDVAALEKLANSGADVSSPNQDGRTALHVACSMGNLNIVQFLLLHGASVHEKDHRGDTPLIDAVFSKSLPVINLLVQTGAILPWTSIRIGITLCGAVAVDDLDTIKAWHTAGADLNSCDYDYRTPLHIAVSSDRKDIVKYLTRGGARCNLQDVFGLTPLGIAQQLGHTEVIQMMSPGGALPAAMSIGTNSEDNQKNVNGRLVARVKPTE</sequence>
<dbReference type="InterPro" id="IPR040919">
    <property type="entry name" value="Asparaginase_C"/>
</dbReference>
<dbReference type="Gene3D" id="3.40.50.1170">
    <property type="entry name" value="L-asparaginase, N-terminal domain"/>
    <property type="match status" value="1"/>
</dbReference>
<dbReference type="PROSITE" id="PS50297">
    <property type="entry name" value="ANK_REP_REGION"/>
    <property type="match status" value="2"/>
</dbReference>
<dbReference type="PRINTS" id="PR00139">
    <property type="entry name" value="ASNGLNASE"/>
</dbReference>
<gene>
    <name evidence="12" type="ORF">V1264_018324</name>
</gene>
<dbReference type="InterPro" id="IPR041725">
    <property type="entry name" value="L-asparaginase_I"/>
</dbReference>
<dbReference type="Gene3D" id="1.25.40.20">
    <property type="entry name" value="Ankyrin repeat-containing domain"/>
    <property type="match status" value="2"/>
</dbReference>
<feature type="active site" evidence="8">
    <location>
        <position position="48"/>
    </location>
</feature>
<dbReference type="PANTHER" id="PTHR11707:SF28">
    <property type="entry name" value="60 KDA LYSOPHOSPHOLIPASE"/>
    <property type="match status" value="1"/>
</dbReference>
<feature type="binding site" evidence="6">
    <location>
        <position position="138"/>
    </location>
    <ligand>
        <name>substrate</name>
    </ligand>
</feature>
<comment type="similarity">
    <text evidence="5">In the N-terminal section; belongs to the asparaginase 1 family.</text>
</comment>
<accession>A0AAN9GCM6</accession>
<dbReference type="Gene3D" id="3.40.50.40">
    <property type="match status" value="1"/>
</dbReference>
<protein>
    <recommendedName>
        <fullName evidence="1">asparaginase</fullName>
        <ecNumber evidence="1">3.5.1.1</ecNumber>
    </recommendedName>
</protein>
<dbReference type="GO" id="GO:0004067">
    <property type="term" value="F:asparaginase activity"/>
    <property type="evidence" value="ECO:0007669"/>
    <property type="project" value="UniProtKB-UniRule"/>
</dbReference>
<dbReference type="Pfam" id="PF12796">
    <property type="entry name" value="Ank_2"/>
    <property type="match status" value="2"/>
</dbReference>
<dbReference type="Pfam" id="PF17763">
    <property type="entry name" value="Asparaginase_C"/>
    <property type="match status" value="1"/>
</dbReference>
<dbReference type="InterPro" id="IPR037152">
    <property type="entry name" value="L-asparaginase_N_sf"/>
</dbReference>
<evidence type="ECO:0000256" key="3">
    <source>
        <dbReference type="ARBA" id="ARBA00022801"/>
    </source>
</evidence>
<dbReference type="InterPro" id="IPR027475">
    <property type="entry name" value="Asparaginase/glutaminase_AS2"/>
</dbReference>
<dbReference type="AlphaFoldDB" id="A0AAN9GCM6"/>
<evidence type="ECO:0000313" key="13">
    <source>
        <dbReference type="Proteomes" id="UP001374579"/>
    </source>
</evidence>
<evidence type="ECO:0000259" key="10">
    <source>
        <dbReference type="Pfam" id="PF00710"/>
    </source>
</evidence>
<comment type="caution">
    <text evidence="12">The sequence shown here is derived from an EMBL/GenBank/DDBJ whole genome shotgun (WGS) entry which is preliminary data.</text>
</comment>
<dbReference type="PIRSF" id="PIRSF500176">
    <property type="entry name" value="L_ASNase"/>
    <property type="match status" value="1"/>
</dbReference>
<dbReference type="InterPro" id="IPR027474">
    <property type="entry name" value="L-asparaginase_N"/>
</dbReference>
<feature type="repeat" description="ANK" evidence="7">
    <location>
        <begin position="485"/>
        <end position="517"/>
    </location>
</feature>
<dbReference type="PROSITE" id="PS00917">
    <property type="entry name" value="ASN_GLN_ASE_2"/>
    <property type="match status" value="1"/>
</dbReference>
<dbReference type="InterPro" id="IPR002110">
    <property type="entry name" value="Ankyrin_rpt"/>
</dbReference>
<evidence type="ECO:0000256" key="6">
    <source>
        <dbReference type="PIRSR" id="PIRSR001220-2"/>
    </source>
</evidence>
<dbReference type="PROSITE" id="PS50088">
    <property type="entry name" value="ANK_REPEAT"/>
    <property type="match status" value="2"/>
</dbReference>
<organism evidence="12 13">
    <name type="scientific">Littorina saxatilis</name>
    <dbReference type="NCBI Taxonomy" id="31220"/>
    <lineage>
        <taxon>Eukaryota</taxon>
        <taxon>Metazoa</taxon>
        <taxon>Spiralia</taxon>
        <taxon>Lophotrochozoa</taxon>
        <taxon>Mollusca</taxon>
        <taxon>Gastropoda</taxon>
        <taxon>Caenogastropoda</taxon>
        <taxon>Littorinimorpha</taxon>
        <taxon>Littorinoidea</taxon>
        <taxon>Littorinidae</taxon>
        <taxon>Littorina</taxon>
    </lineage>
</organism>
<keyword evidence="3" id="KW-0378">Hydrolase</keyword>
<keyword evidence="4 7" id="KW-0040">ANK repeat</keyword>
<evidence type="ECO:0000259" key="11">
    <source>
        <dbReference type="Pfam" id="PF17763"/>
    </source>
</evidence>
<dbReference type="Proteomes" id="UP001374579">
    <property type="component" value="Unassembled WGS sequence"/>
</dbReference>
<dbReference type="EMBL" id="JBAMIC010000008">
    <property type="protein sequence ID" value="KAK7103426.1"/>
    <property type="molecule type" value="Genomic_DNA"/>
</dbReference>
<dbReference type="PANTHER" id="PTHR11707">
    <property type="entry name" value="L-ASPARAGINASE"/>
    <property type="match status" value="1"/>
</dbReference>
<keyword evidence="13" id="KW-1185">Reference proteome</keyword>
<dbReference type="SUPFAM" id="SSF48403">
    <property type="entry name" value="Ankyrin repeat"/>
    <property type="match status" value="1"/>
</dbReference>
<evidence type="ECO:0000256" key="8">
    <source>
        <dbReference type="PROSITE-ProRule" id="PRU10099"/>
    </source>
</evidence>
<dbReference type="InterPro" id="IPR027473">
    <property type="entry name" value="L-asparaginase_C"/>
</dbReference>
<dbReference type="PROSITE" id="PS51732">
    <property type="entry name" value="ASN_GLN_ASE_3"/>
    <property type="match status" value="1"/>
</dbReference>
<evidence type="ECO:0000256" key="7">
    <source>
        <dbReference type="PROSITE-ProRule" id="PRU00023"/>
    </source>
</evidence>
<feature type="active site" evidence="9">
    <location>
        <position position="169"/>
    </location>
</feature>
<dbReference type="PIRSF" id="PIRSF001220">
    <property type="entry name" value="L-ASNase_gatD"/>
    <property type="match status" value="1"/>
</dbReference>
<dbReference type="SFLD" id="SFLDS00057">
    <property type="entry name" value="Glutaminase/Asparaginase"/>
    <property type="match status" value="1"/>
</dbReference>
<dbReference type="FunFam" id="3.40.50.40:FF:000001">
    <property type="entry name" value="L-asparaginase 1"/>
    <property type="match status" value="1"/>
</dbReference>
<dbReference type="Pfam" id="PF00710">
    <property type="entry name" value="Asparaginase"/>
    <property type="match status" value="1"/>
</dbReference>
<dbReference type="InterPro" id="IPR036152">
    <property type="entry name" value="Asp/glu_Ase-like_sf"/>
</dbReference>
<dbReference type="SUPFAM" id="SSF53774">
    <property type="entry name" value="Glutaminase/Asparaginase"/>
    <property type="match status" value="1"/>
</dbReference>
<evidence type="ECO:0000256" key="2">
    <source>
        <dbReference type="ARBA" id="ARBA00022737"/>
    </source>
</evidence>
<dbReference type="PROSITE" id="PS00144">
    <property type="entry name" value="ASN_GLN_ASE_1"/>
    <property type="match status" value="1"/>
</dbReference>
<feature type="domain" description="L-asparaginase N-terminal" evidence="10">
    <location>
        <begin position="39"/>
        <end position="270"/>
    </location>
</feature>
<evidence type="ECO:0000256" key="4">
    <source>
        <dbReference type="ARBA" id="ARBA00023043"/>
    </source>
</evidence>
<dbReference type="SMART" id="SM00248">
    <property type="entry name" value="ANK"/>
    <property type="match status" value="5"/>
</dbReference>
<keyword evidence="2" id="KW-0677">Repeat</keyword>
<feature type="repeat" description="ANK" evidence="7">
    <location>
        <begin position="584"/>
        <end position="616"/>
    </location>
</feature>
<name>A0AAN9GCM6_9CAEN</name>
<dbReference type="InterPro" id="IPR020827">
    <property type="entry name" value="Asparaginase/glutaminase_AS1"/>
</dbReference>
<evidence type="ECO:0000256" key="1">
    <source>
        <dbReference type="ARBA" id="ARBA00012920"/>
    </source>
</evidence>
<evidence type="ECO:0000313" key="12">
    <source>
        <dbReference type="EMBL" id="KAK7103426.1"/>
    </source>
</evidence>
<proteinExistence type="inferred from homology"/>